<feature type="transmembrane region" description="Helical" evidence="1">
    <location>
        <begin position="47"/>
        <end position="73"/>
    </location>
</feature>
<gene>
    <name evidence="2" type="ORF">B7R21_16255</name>
</gene>
<proteinExistence type="predicted"/>
<feature type="transmembrane region" description="Helical" evidence="1">
    <location>
        <begin position="12"/>
        <end position="35"/>
    </location>
</feature>
<evidence type="ECO:0000256" key="1">
    <source>
        <dbReference type="SAM" id="Phobius"/>
    </source>
</evidence>
<evidence type="ECO:0000313" key="3">
    <source>
        <dbReference type="Proteomes" id="UP000256709"/>
    </source>
</evidence>
<name>A0A3E0VBE6_9MICO</name>
<dbReference type="EMBL" id="NBXA01000027">
    <property type="protein sequence ID" value="RFA07206.1"/>
    <property type="molecule type" value="Genomic_DNA"/>
</dbReference>
<accession>A0A3E0VBE6</accession>
<protein>
    <submittedName>
        <fullName evidence="2">Uncharacterized protein</fullName>
    </submittedName>
</protein>
<keyword evidence="1" id="KW-1133">Transmembrane helix</keyword>
<evidence type="ECO:0000313" key="2">
    <source>
        <dbReference type="EMBL" id="RFA07206.1"/>
    </source>
</evidence>
<organism evidence="2 3">
    <name type="scientific">Subtercola boreus</name>
    <dbReference type="NCBI Taxonomy" id="120213"/>
    <lineage>
        <taxon>Bacteria</taxon>
        <taxon>Bacillati</taxon>
        <taxon>Actinomycetota</taxon>
        <taxon>Actinomycetes</taxon>
        <taxon>Micrococcales</taxon>
        <taxon>Microbacteriaceae</taxon>
        <taxon>Subtercola</taxon>
    </lineage>
</organism>
<keyword evidence="1" id="KW-0812">Transmembrane</keyword>
<keyword evidence="1" id="KW-0472">Membrane</keyword>
<dbReference type="AlphaFoldDB" id="A0A3E0VBE6"/>
<comment type="caution">
    <text evidence="2">The sequence shown here is derived from an EMBL/GenBank/DDBJ whole genome shotgun (WGS) entry which is preliminary data.</text>
</comment>
<dbReference type="Proteomes" id="UP000256709">
    <property type="component" value="Unassembled WGS sequence"/>
</dbReference>
<reference evidence="2 3" key="1">
    <citation type="submission" date="2017-04" db="EMBL/GenBank/DDBJ databases">
        <title>Comparative genome analysis of Subtercola boreus.</title>
        <authorList>
            <person name="Cho Y.-J."/>
            <person name="Cho A."/>
            <person name="Kim O.-S."/>
            <person name="Lee J.-I."/>
        </authorList>
    </citation>
    <scope>NUCLEOTIDE SEQUENCE [LARGE SCALE GENOMIC DNA]</scope>
    <source>
        <strain evidence="2 3">P27444</strain>
    </source>
</reference>
<sequence>MVPTARSKSRTMQIVGGAFVAVFGIFIVLRIGLLFNPDAVGSLDESQGAFVFATTVAISGVVFTVVIATFAMIGHRANGRRARAISERPDALAFTSDVRPGLRQALRELGSSPPLLLVFYLVHVDREGVHLGWGYGKRADHVSIP</sequence>